<dbReference type="EMBL" id="CP016908">
    <property type="protein sequence ID" value="APR99716.1"/>
    <property type="molecule type" value="Genomic_DNA"/>
</dbReference>
<sequence length="150" mass="16121">MVFLTVSCRAFAALCCGLITFGWVFFFFCAVFPLDLLREIGDIASKGGASIDQERRLFTSRLLGVASFSIALGLSGVALSNGLRSVQVKRVRVTLSELSSRLSGDRIVQLSGIHVGLLIGKDFVEQLIDQVNGLNPDLLAIVGGFGRWVG</sequence>
<feature type="transmembrane region" description="Helical" evidence="1">
    <location>
        <begin position="12"/>
        <end position="34"/>
    </location>
</feature>
<dbReference type="Proteomes" id="UP000185544">
    <property type="component" value="Chromosome"/>
</dbReference>
<organism evidence="2 3">
    <name type="scientific">Pajaroellobacter abortibovis</name>
    <dbReference type="NCBI Taxonomy" id="1882918"/>
    <lineage>
        <taxon>Bacteria</taxon>
        <taxon>Pseudomonadati</taxon>
        <taxon>Myxococcota</taxon>
        <taxon>Polyangia</taxon>
        <taxon>Polyangiales</taxon>
        <taxon>Polyangiaceae</taxon>
    </lineage>
</organism>
<gene>
    <name evidence="2" type="ORF">BCY86_02785</name>
</gene>
<dbReference type="AlphaFoldDB" id="A0A1L6MW16"/>
<evidence type="ECO:0000313" key="3">
    <source>
        <dbReference type="Proteomes" id="UP000185544"/>
    </source>
</evidence>
<feature type="transmembrane region" description="Helical" evidence="1">
    <location>
        <begin position="62"/>
        <end position="83"/>
    </location>
</feature>
<proteinExistence type="predicted"/>
<name>A0A1L6MW16_9BACT</name>
<evidence type="ECO:0000256" key="1">
    <source>
        <dbReference type="SAM" id="Phobius"/>
    </source>
</evidence>
<dbReference type="STRING" id="1882918.BCY86_02785"/>
<evidence type="ECO:0000313" key="2">
    <source>
        <dbReference type="EMBL" id="APR99716.1"/>
    </source>
</evidence>
<dbReference type="KEGG" id="pabo:BCY86_02785"/>
<keyword evidence="1" id="KW-0472">Membrane</keyword>
<keyword evidence="3" id="KW-1185">Reference proteome</keyword>
<protein>
    <submittedName>
        <fullName evidence="2">Uncharacterized protein</fullName>
    </submittedName>
</protein>
<reference evidence="2 3" key="1">
    <citation type="submission" date="2016-08" db="EMBL/GenBank/DDBJ databases">
        <title>Identification and validation of antigenic proteins from Pajaroellobacter abortibovis using de-novo genome sequence assembly and reverse vaccinology.</title>
        <authorList>
            <person name="Welly B.T."/>
            <person name="Miller M.R."/>
            <person name="Stott J.L."/>
            <person name="Blanchard M.T."/>
            <person name="Islas-Trejo A.D."/>
            <person name="O'Rourke S.M."/>
            <person name="Young A.E."/>
            <person name="Medrano J.F."/>
            <person name="Van Eenennaam A.L."/>
        </authorList>
    </citation>
    <scope>NUCLEOTIDE SEQUENCE [LARGE SCALE GENOMIC DNA]</scope>
    <source>
        <strain evidence="2 3">BTF92-0548A/99-0131</strain>
    </source>
</reference>
<keyword evidence="1" id="KW-1133">Transmembrane helix</keyword>
<keyword evidence="1" id="KW-0812">Transmembrane</keyword>
<accession>A0A1L6MW16</accession>